<dbReference type="EMBL" id="MN740716">
    <property type="protein sequence ID" value="QHS80688.1"/>
    <property type="molecule type" value="Genomic_DNA"/>
</dbReference>
<evidence type="ECO:0000313" key="1">
    <source>
        <dbReference type="EMBL" id="QHS80688.1"/>
    </source>
</evidence>
<proteinExistence type="predicted"/>
<sequence>MSLVKSIETRKEYEDKLYTIIYKYQIKYIYYIFEKQYDDDKQINRLNSLYRHFQKRLLKIADWSSDKLHKEYKKFLEWCKRKYNIQEEELQQILNTIITLFVKIMINKKNIIIEGLLDLYTFPKFKYFFYKCLKRISRHYYENPKSLTIDDKNEILNSIYKTTILELIRSVVYNMLPMKQVMTILEYKDLINEDESDENKIVIEYDFNDINSSESSNSNPKVIIEKQLSECSLKYVSSDDFDKEYCKSESEKEIEQLDQEEDLVKHVKIQKTNRKPMQFNKKNRNDLEEYFFDE</sequence>
<reference evidence="1" key="1">
    <citation type="journal article" date="2020" name="Nature">
        <title>Giant virus diversity and host interactions through global metagenomics.</title>
        <authorList>
            <person name="Schulz F."/>
            <person name="Roux S."/>
            <person name="Paez-Espino D."/>
            <person name="Jungbluth S."/>
            <person name="Walsh D.A."/>
            <person name="Denef V.J."/>
            <person name="McMahon K.D."/>
            <person name="Konstantinidis K.T."/>
            <person name="Eloe-Fadrosh E.A."/>
            <person name="Kyrpides N.C."/>
            <person name="Woyke T."/>
        </authorList>
    </citation>
    <scope>NUCLEOTIDE SEQUENCE</scope>
    <source>
        <strain evidence="1">GVMAG-S-1091796-13</strain>
    </source>
</reference>
<dbReference type="AlphaFoldDB" id="A0A6C0ALM3"/>
<accession>A0A6C0ALM3</accession>
<name>A0A6C0ALM3_9ZZZZ</name>
<organism evidence="1">
    <name type="scientific">viral metagenome</name>
    <dbReference type="NCBI Taxonomy" id="1070528"/>
    <lineage>
        <taxon>unclassified sequences</taxon>
        <taxon>metagenomes</taxon>
        <taxon>organismal metagenomes</taxon>
    </lineage>
</organism>
<protein>
    <submittedName>
        <fullName evidence="1">Uncharacterized protein</fullName>
    </submittedName>
</protein>